<dbReference type="AlphaFoldDB" id="A0A8J3AFY4"/>
<proteinExistence type="predicted"/>
<sequence>MTFRGAREATIRLLGAATAGVLLTACGGGDAALEFEGPDDGTLLNAQTLQDAAWEVRTDDEDGLPPTLTLLLDGQSVDAQRAADTLRWDPDDLDDGEYTLVVQRQDEDDEEPRLLHEWEFAVDATPPEIALSSPDSAVVAGESVLVAGTTDAGATVTVAGQETEADEDGAFEVELDEAPEGDLEIVAVDEAGNTSDDQFTLVTVPSRVEVDEVRSVHVTSHAWATESFRERLLQMADDGIINSIALTLKDEGGRIGWDSDVELAQLSGANEGVYDLEQTIADLHERGIHVAGRIVAFRDPMLGPYARDNGDLDWLVQTTSGEPYTGRYECCFTNFAHPEVIEYNLAIAEEAARAGVDDILWDYIRKPDGPRDNLVLEGIPNDEPLEPAIIEFTRQADERLSRYGIGHGASLYGIAADRPTQIAQDVPGMSEHLDYVAPMIYPSHWGPGEYGVADPNRQPYDIITATLEVWQDAVEGTDTRIVPWLEDTTYRAWDRPFQVREQIRASRDQGIDEFLMWDPSVRYTPEAYDAMPQDREE</sequence>
<evidence type="ECO:0000313" key="4">
    <source>
        <dbReference type="Proteomes" id="UP000650511"/>
    </source>
</evidence>
<dbReference type="InterPro" id="IPR025275">
    <property type="entry name" value="DUF4015"/>
</dbReference>
<feature type="domain" description="DUF4015" evidence="1">
    <location>
        <begin position="215"/>
        <end position="523"/>
    </location>
</feature>
<dbReference type="OrthoDB" id="9774125at2"/>
<dbReference type="Proteomes" id="UP000650511">
    <property type="component" value="Unassembled WGS sequence"/>
</dbReference>
<keyword evidence="4" id="KW-1185">Reference proteome</keyword>
<protein>
    <recommendedName>
        <fullName evidence="5">DUF4015 domain-containing protein</fullName>
    </recommendedName>
</protein>
<dbReference type="InterPro" id="IPR017853">
    <property type="entry name" value="GH"/>
</dbReference>
<dbReference type="InterPro" id="IPR013783">
    <property type="entry name" value="Ig-like_fold"/>
</dbReference>
<dbReference type="GO" id="GO:0005975">
    <property type="term" value="P:carbohydrate metabolic process"/>
    <property type="evidence" value="ECO:0007669"/>
    <property type="project" value="UniProtKB-ARBA"/>
</dbReference>
<dbReference type="InterPro" id="IPR041498">
    <property type="entry name" value="Big_6"/>
</dbReference>
<reference evidence="3" key="2">
    <citation type="submission" date="2020-09" db="EMBL/GenBank/DDBJ databases">
        <authorList>
            <person name="Sun Q."/>
            <person name="Zhou Y."/>
        </authorList>
    </citation>
    <scope>NUCLEOTIDE SEQUENCE</scope>
    <source>
        <strain evidence="3">CGMCC 1.14988</strain>
    </source>
</reference>
<comment type="caution">
    <text evidence="3">The sequence shown here is derived from an EMBL/GenBank/DDBJ whole genome shotgun (WGS) entry which is preliminary data.</text>
</comment>
<dbReference type="Pfam" id="PF17936">
    <property type="entry name" value="Big_6"/>
    <property type="match status" value="1"/>
</dbReference>
<name>A0A8J3AFY4_9ACTN</name>
<organism evidence="3 4">
    <name type="scientific">Egicoccus halophilus</name>
    <dbReference type="NCBI Taxonomy" id="1670830"/>
    <lineage>
        <taxon>Bacteria</taxon>
        <taxon>Bacillati</taxon>
        <taxon>Actinomycetota</taxon>
        <taxon>Nitriliruptoria</taxon>
        <taxon>Egicoccales</taxon>
        <taxon>Egicoccaceae</taxon>
        <taxon>Egicoccus</taxon>
    </lineage>
</organism>
<dbReference type="PROSITE" id="PS51257">
    <property type="entry name" value="PROKAR_LIPOPROTEIN"/>
    <property type="match status" value="1"/>
</dbReference>
<dbReference type="EMBL" id="BMHA01000009">
    <property type="protein sequence ID" value="GGI07854.1"/>
    <property type="molecule type" value="Genomic_DNA"/>
</dbReference>
<dbReference type="RefSeq" id="WP_130651037.1">
    <property type="nucleotide sequence ID" value="NZ_BMHA01000009.1"/>
</dbReference>
<accession>A0A8J3AFY4</accession>
<dbReference type="Pfam" id="PF13200">
    <property type="entry name" value="DUF4015"/>
    <property type="match status" value="1"/>
</dbReference>
<dbReference type="SUPFAM" id="SSF51445">
    <property type="entry name" value="(Trans)glycosidases"/>
    <property type="match status" value="1"/>
</dbReference>
<evidence type="ECO:0000313" key="3">
    <source>
        <dbReference type="EMBL" id="GGI07854.1"/>
    </source>
</evidence>
<evidence type="ECO:0000259" key="2">
    <source>
        <dbReference type="Pfam" id="PF17936"/>
    </source>
</evidence>
<gene>
    <name evidence="3" type="ORF">GCM10011354_26170</name>
</gene>
<feature type="domain" description="Bacterial Ig" evidence="2">
    <location>
        <begin position="133"/>
        <end position="197"/>
    </location>
</feature>
<evidence type="ECO:0000259" key="1">
    <source>
        <dbReference type="Pfam" id="PF13200"/>
    </source>
</evidence>
<reference evidence="3" key="1">
    <citation type="journal article" date="2014" name="Int. J. Syst. Evol. Microbiol.">
        <title>Complete genome sequence of Corynebacterium casei LMG S-19264T (=DSM 44701T), isolated from a smear-ripened cheese.</title>
        <authorList>
            <consortium name="US DOE Joint Genome Institute (JGI-PGF)"/>
            <person name="Walter F."/>
            <person name="Albersmeier A."/>
            <person name="Kalinowski J."/>
            <person name="Ruckert C."/>
        </authorList>
    </citation>
    <scope>NUCLEOTIDE SEQUENCE</scope>
    <source>
        <strain evidence="3">CGMCC 1.14988</strain>
    </source>
</reference>
<evidence type="ECO:0008006" key="5">
    <source>
        <dbReference type="Google" id="ProtNLM"/>
    </source>
</evidence>
<dbReference type="Gene3D" id="2.60.40.10">
    <property type="entry name" value="Immunoglobulins"/>
    <property type="match status" value="1"/>
</dbReference>